<sequence length="239" mass="26413">MQTPPSWLAKLGHAVWGAPRCVLCHETASGHDGLCPGCRHDLRLLYTDAAHRCPTCTRFSRHAHICGHCQQKPPPLARLFTGCDYSAPLKQMLHAFKHQRQSSLLPALSTIMLHHPPPWLPETPIDAVLAMPLSAPRLAERGFNQSQLLARCIATAYGWPLLDKGAVLRQHRPPQSTLSRDKRRQNVRGVFRVAADVKNCNLLLIDDVVTTGATIYELAQSLKRAGAAAVYAWALAHPQ</sequence>
<organism evidence="3 4">
    <name type="scientific">Paralysiella testudinis</name>
    <dbReference type="NCBI Taxonomy" id="2809020"/>
    <lineage>
        <taxon>Bacteria</taxon>
        <taxon>Pseudomonadati</taxon>
        <taxon>Pseudomonadota</taxon>
        <taxon>Betaproteobacteria</taxon>
        <taxon>Neisseriales</taxon>
        <taxon>Neisseriaceae</taxon>
        <taxon>Paralysiella</taxon>
    </lineage>
</organism>
<evidence type="ECO:0000256" key="1">
    <source>
        <dbReference type="ARBA" id="ARBA00008007"/>
    </source>
</evidence>
<reference evidence="3" key="1">
    <citation type="submission" date="2021-02" db="EMBL/GenBank/DDBJ databases">
        <title>Neisseriaceae sp. 26B isolated from the cloaca of a Common Toad-headed Turtle (Mesoclemmys nasuta).</title>
        <authorList>
            <person name="Spergser J."/>
            <person name="Busse H.-J."/>
        </authorList>
    </citation>
    <scope>NUCLEOTIDE SEQUENCE</scope>
    <source>
        <strain evidence="3">26B</strain>
    </source>
</reference>
<keyword evidence="4" id="KW-1185">Reference proteome</keyword>
<dbReference type="InterPro" id="IPR044005">
    <property type="entry name" value="DZR_2"/>
</dbReference>
<dbReference type="Pfam" id="PF18912">
    <property type="entry name" value="DZR_2"/>
    <property type="match status" value="1"/>
</dbReference>
<dbReference type="InterPro" id="IPR000836">
    <property type="entry name" value="PRTase_dom"/>
</dbReference>
<dbReference type="EMBL" id="CP069798">
    <property type="protein sequence ID" value="QRQ82290.1"/>
    <property type="molecule type" value="Genomic_DNA"/>
</dbReference>
<dbReference type="CDD" id="cd06223">
    <property type="entry name" value="PRTases_typeI"/>
    <property type="match status" value="1"/>
</dbReference>
<protein>
    <submittedName>
        <fullName evidence="3">ComF family protein</fullName>
    </submittedName>
</protein>
<name>A0A892ZII9_9NEIS</name>
<gene>
    <name evidence="3" type="ORF">JQU52_02420</name>
</gene>
<dbReference type="InterPro" id="IPR051910">
    <property type="entry name" value="ComF/GntX_DNA_util-trans"/>
</dbReference>
<accession>A0A892ZII9</accession>
<dbReference type="KEGG" id="ptes:JQU52_02420"/>
<dbReference type="Proteomes" id="UP000653156">
    <property type="component" value="Chromosome"/>
</dbReference>
<dbReference type="PANTHER" id="PTHR47505:SF1">
    <property type="entry name" value="DNA UTILIZATION PROTEIN YHGH"/>
    <property type="match status" value="1"/>
</dbReference>
<dbReference type="Gene3D" id="3.40.50.2020">
    <property type="match status" value="1"/>
</dbReference>
<dbReference type="AlphaFoldDB" id="A0A892ZII9"/>
<evidence type="ECO:0000313" key="4">
    <source>
        <dbReference type="Proteomes" id="UP000653156"/>
    </source>
</evidence>
<dbReference type="InterPro" id="IPR029057">
    <property type="entry name" value="PRTase-like"/>
</dbReference>
<dbReference type="RefSeq" id="WP_230339572.1">
    <property type="nucleotide sequence ID" value="NZ_CP069798.1"/>
</dbReference>
<dbReference type="SUPFAM" id="SSF53271">
    <property type="entry name" value="PRTase-like"/>
    <property type="match status" value="1"/>
</dbReference>
<feature type="domain" description="Double zinc ribbon" evidence="2">
    <location>
        <begin position="19"/>
        <end position="70"/>
    </location>
</feature>
<comment type="similarity">
    <text evidence="1">Belongs to the ComF/GntX family.</text>
</comment>
<dbReference type="PANTHER" id="PTHR47505">
    <property type="entry name" value="DNA UTILIZATION PROTEIN YHGH"/>
    <property type="match status" value="1"/>
</dbReference>
<proteinExistence type="inferred from homology"/>
<evidence type="ECO:0000259" key="2">
    <source>
        <dbReference type="Pfam" id="PF18912"/>
    </source>
</evidence>
<evidence type="ECO:0000313" key="3">
    <source>
        <dbReference type="EMBL" id="QRQ82290.1"/>
    </source>
</evidence>